<dbReference type="GO" id="GO:0031071">
    <property type="term" value="F:cysteine desulfurase activity"/>
    <property type="evidence" value="ECO:0007669"/>
    <property type="project" value="UniProtKB-EC"/>
</dbReference>
<dbReference type="Gene3D" id="1.10.260.50">
    <property type="match status" value="1"/>
</dbReference>
<dbReference type="OrthoDB" id="10250117at2759"/>
<dbReference type="GO" id="GO:0051536">
    <property type="term" value="F:iron-sulfur cluster binding"/>
    <property type="evidence" value="ECO:0007669"/>
    <property type="project" value="UniProtKB-KW"/>
</dbReference>
<evidence type="ECO:0000256" key="7">
    <source>
        <dbReference type="ARBA" id="ARBA00023004"/>
    </source>
</evidence>
<dbReference type="InterPro" id="IPR015422">
    <property type="entry name" value="PyrdxlP-dep_Trfase_small"/>
</dbReference>
<dbReference type="AlphaFoldDB" id="A0A0S4JFN0"/>
<protein>
    <recommendedName>
        <fullName evidence="3">cysteine desulfurase</fullName>
        <ecNumber evidence="3">2.8.1.7</ecNumber>
    </recommendedName>
</protein>
<evidence type="ECO:0000256" key="3">
    <source>
        <dbReference type="ARBA" id="ARBA00012239"/>
    </source>
</evidence>
<organism evidence="11 12">
    <name type="scientific">Bodo saltans</name>
    <name type="common">Flagellated protozoan</name>
    <dbReference type="NCBI Taxonomy" id="75058"/>
    <lineage>
        <taxon>Eukaryota</taxon>
        <taxon>Discoba</taxon>
        <taxon>Euglenozoa</taxon>
        <taxon>Kinetoplastea</taxon>
        <taxon>Metakinetoplastina</taxon>
        <taxon>Eubodonida</taxon>
        <taxon>Bodonidae</taxon>
        <taxon>Bodo</taxon>
    </lineage>
</organism>
<keyword evidence="4 11" id="KW-0808">Transferase</keyword>
<keyword evidence="8" id="KW-0411">Iron-sulfur</keyword>
<dbReference type="Gene3D" id="3.90.1150.10">
    <property type="entry name" value="Aspartate Aminotransferase, domain 1"/>
    <property type="match status" value="1"/>
</dbReference>
<accession>A0A0S4JFN0</accession>
<dbReference type="Proteomes" id="UP000051952">
    <property type="component" value="Unassembled WGS sequence"/>
</dbReference>
<dbReference type="GO" id="GO:0046872">
    <property type="term" value="F:metal ion binding"/>
    <property type="evidence" value="ECO:0007669"/>
    <property type="project" value="UniProtKB-KW"/>
</dbReference>
<keyword evidence="6" id="KW-0663">Pyridoxal phosphate</keyword>
<dbReference type="EMBL" id="CYKH01001692">
    <property type="protein sequence ID" value="CUG88967.1"/>
    <property type="molecule type" value="Genomic_DNA"/>
</dbReference>
<keyword evidence="12" id="KW-1185">Reference proteome</keyword>
<evidence type="ECO:0000256" key="9">
    <source>
        <dbReference type="RuleBase" id="RU004504"/>
    </source>
</evidence>
<dbReference type="InterPro" id="IPR016454">
    <property type="entry name" value="Cysteine_dSase"/>
</dbReference>
<keyword evidence="7" id="KW-0408">Iron</keyword>
<keyword evidence="11" id="KW-0032">Aminotransferase</keyword>
<feature type="domain" description="Aminotransferase class V" evidence="10">
    <location>
        <begin position="183"/>
        <end position="335"/>
    </location>
</feature>
<keyword evidence="5" id="KW-0479">Metal-binding</keyword>
<comment type="cofactor">
    <cofactor evidence="1 9">
        <name>pyridoxal 5'-phosphate</name>
        <dbReference type="ChEBI" id="CHEBI:597326"/>
    </cofactor>
</comment>
<dbReference type="VEuPathDB" id="TriTrypDB:BSAL_18545"/>
<evidence type="ECO:0000313" key="12">
    <source>
        <dbReference type="Proteomes" id="UP000051952"/>
    </source>
</evidence>
<evidence type="ECO:0000256" key="4">
    <source>
        <dbReference type="ARBA" id="ARBA00022679"/>
    </source>
</evidence>
<dbReference type="InterPro" id="IPR015421">
    <property type="entry name" value="PyrdxlP-dep_Trfase_major"/>
</dbReference>
<sequence>MCNVEGPPLKKLRPQLMHSTEPLPIYLDFNATTPVCRQAWEAIDECRHHWGNASSIHPYGLDANFVVSNARERCQRAIGAASAKHIIFTSGGTEANNLAILGGARAARELSNDNAQSSSSSPSPQERVVRDVIIATNTEHPAVEEVLKAAETMFRDVFTAIRVPVDKSTGVLSPAALRQFLTTDLMATHNISPNRVALVTVMHANNELGTIHPIAELVRVVKEHCGEGALFHTDASQSIGKIRVHVEELGVDFLTVCSHKFYGPKGVGALCVGSKTPLPKKITFGAGHESGLRPGTENIILYCGMAAALELAVFDLGRAAKHLFDCRQALLETLQMELAKKRGMFLVFNGSLEHAIPNTLNVAIGYSAAPSPQNPNPVPLFISAQRLITELGHIVAMSAGSACHSSLKEGEAIVISAPLRAVGVEEARAVGTLRLTTGRSSTIDEMKRAGRFIARRAIQQLVEGW</sequence>
<evidence type="ECO:0000256" key="8">
    <source>
        <dbReference type="ARBA" id="ARBA00023014"/>
    </source>
</evidence>
<dbReference type="Gene3D" id="3.40.640.10">
    <property type="entry name" value="Type I PLP-dependent aspartate aminotransferase-like (Major domain)"/>
    <property type="match status" value="1"/>
</dbReference>
<evidence type="ECO:0000259" key="10">
    <source>
        <dbReference type="Pfam" id="PF00266"/>
    </source>
</evidence>
<evidence type="ECO:0000256" key="1">
    <source>
        <dbReference type="ARBA" id="ARBA00001933"/>
    </source>
</evidence>
<evidence type="ECO:0000256" key="5">
    <source>
        <dbReference type="ARBA" id="ARBA00022723"/>
    </source>
</evidence>
<comment type="similarity">
    <text evidence="2">Belongs to the class-V pyridoxal-phosphate-dependent aminotransferase family. NifS/IscS subfamily.</text>
</comment>
<evidence type="ECO:0000256" key="6">
    <source>
        <dbReference type="ARBA" id="ARBA00022898"/>
    </source>
</evidence>
<dbReference type="PANTHER" id="PTHR11601:SF34">
    <property type="entry name" value="CYSTEINE DESULFURASE"/>
    <property type="match status" value="1"/>
</dbReference>
<dbReference type="GO" id="GO:0008483">
    <property type="term" value="F:transaminase activity"/>
    <property type="evidence" value="ECO:0007669"/>
    <property type="project" value="UniProtKB-KW"/>
</dbReference>
<dbReference type="PANTHER" id="PTHR11601">
    <property type="entry name" value="CYSTEINE DESULFURYLASE FAMILY MEMBER"/>
    <property type="match status" value="1"/>
</dbReference>
<dbReference type="EC" id="2.8.1.7" evidence="3"/>
<reference evidence="12" key="1">
    <citation type="submission" date="2015-09" db="EMBL/GenBank/DDBJ databases">
        <authorList>
            <consortium name="Pathogen Informatics"/>
        </authorList>
    </citation>
    <scope>NUCLEOTIDE SEQUENCE [LARGE SCALE GENOMIC DNA]</scope>
    <source>
        <strain evidence="12">Lake Konstanz</strain>
    </source>
</reference>
<proteinExistence type="inferred from homology"/>
<dbReference type="PIRSF" id="PIRSF005572">
    <property type="entry name" value="NifS"/>
    <property type="match status" value="1"/>
</dbReference>
<evidence type="ECO:0000256" key="2">
    <source>
        <dbReference type="ARBA" id="ARBA00006490"/>
    </source>
</evidence>
<name>A0A0S4JFN0_BODSA</name>
<gene>
    <name evidence="11" type="ORF">BSAL_18545</name>
</gene>
<evidence type="ECO:0000313" key="11">
    <source>
        <dbReference type="EMBL" id="CUG88967.1"/>
    </source>
</evidence>
<dbReference type="SUPFAM" id="SSF53383">
    <property type="entry name" value="PLP-dependent transferases"/>
    <property type="match status" value="1"/>
</dbReference>
<dbReference type="OMA" id="IIYGQSE"/>
<dbReference type="InterPro" id="IPR015424">
    <property type="entry name" value="PyrdxlP-dep_Trfase"/>
</dbReference>
<dbReference type="InterPro" id="IPR020578">
    <property type="entry name" value="Aminotrans_V_PyrdxlP_BS"/>
</dbReference>
<dbReference type="InterPro" id="IPR000192">
    <property type="entry name" value="Aminotrans_V_dom"/>
</dbReference>
<feature type="domain" description="Aminotransferase class V" evidence="10">
    <location>
        <begin position="25"/>
        <end position="105"/>
    </location>
</feature>
<dbReference type="PROSITE" id="PS00595">
    <property type="entry name" value="AA_TRANSFER_CLASS_5"/>
    <property type="match status" value="1"/>
</dbReference>
<dbReference type="Pfam" id="PF00266">
    <property type="entry name" value="Aminotran_5"/>
    <property type="match status" value="2"/>
</dbReference>